<evidence type="ECO:0000313" key="3">
    <source>
        <dbReference type="Proteomes" id="UP001623591"/>
    </source>
</evidence>
<keyword evidence="1" id="KW-0472">Membrane</keyword>
<keyword evidence="1" id="KW-1133">Transmembrane helix</keyword>
<accession>A0ABW8T7Q2</accession>
<keyword evidence="2" id="KW-0378">Hydrolase</keyword>
<feature type="transmembrane region" description="Helical" evidence="1">
    <location>
        <begin position="6"/>
        <end position="23"/>
    </location>
</feature>
<proteinExistence type="predicted"/>
<dbReference type="EMBL" id="JBJHZZ010000013">
    <property type="protein sequence ID" value="MFL0248192.1"/>
    <property type="molecule type" value="Genomic_DNA"/>
</dbReference>
<dbReference type="InterPro" id="IPR017853">
    <property type="entry name" value="GH"/>
</dbReference>
<dbReference type="GO" id="GO:0016787">
    <property type="term" value="F:hydrolase activity"/>
    <property type="evidence" value="ECO:0007669"/>
    <property type="project" value="UniProtKB-KW"/>
</dbReference>
<keyword evidence="3" id="KW-1185">Reference proteome</keyword>
<sequence length="367" mass="42714">MKKKSIVIISLIIILSFTFYYVFKVNYDTRGYIGALLNKIQGKTLNNKFQVKIKSGDLCTDYNIDTALKDIDKLGLNTIDIPVVINIASLTASDMSIDNYSKEQAIKLIKKLNGKKINIILDPYPWIENGSKFETEWTPNNLYEFFYNWKTKVLKPLIDEVAVPYHVDALNIGTSFTKIESEEDRFCDMVDYVRSYYKGLVTYRTSWWKTAIWDDSFTREYEKKLNNKLFSKLDFISIAAYYELTENNTNTVDNLVNALQSSEIYNRKQNVKQEIKNFYSKWNKPIFFGELGFPPLEKASVSPWNPFLQEESNGKEQANCFEAYRRTFENEQWNLGFSIFAIGNEGPSNHYYPSDDSGNVIKGWYSK</sequence>
<dbReference type="Pfam" id="PF22612">
    <property type="entry name" value="GH113"/>
    <property type="match status" value="1"/>
</dbReference>
<keyword evidence="1" id="KW-0812">Transmembrane</keyword>
<dbReference type="Gene3D" id="3.20.20.80">
    <property type="entry name" value="Glycosidases"/>
    <property type="match status" value="1"/>
</dbReference>
<dbReference type="InterPro" id="IPR055151">
    <property type="entry name" value="GH113"/>
</dbReference>
<name>A0ABW8T7Q2_9CLOT</name>
<evidence type="ECO:0000313" key="2">
    <source>
        <dbReference type="EMBL" id="MFL0248192.1"/>
    </source>
</evidence>
<dbReference type="SUPFAM" id="SSF51445">
    <property type="entry name" value="(Trans)glycosidases"/>
    <property type="match status" value="1"/>
</dbReference>
<protein>
    <submittedName>
        <fullName evidence="2">Glycoside hydrolase family 113</fullName>
    </submittedName>
</protein>
<dbReference type="Proteomes" id="UP001623591">
    <property type="component" value="Unassembled WGS sequence"/>
</dbReference>
<reference evidence="2 3" key="1">
    <citation type="submission" date="2024-11" db="EMBL/GenBank/DDBJ databases">
        <authorList>
            <person name="Heng Y.C."/>
            <person name="Lim A.C.H."/>
            <person name="Lee J.K.Y."/>
            <person name="Kittelmann S."/>
        </authorList>
    </citation>
    <scope>NUCLEOTIDE SEQUENCE [LARGE SCALE GENOMIC DNA]</scope>
    <source>
        <strain evidence="2 3">WILCCON 0185</strain>
    </source>
</reference>
<evidence type="ECO:0000256" key="1">
    <source>
        <dbReference type="SAM" id="Phobius"/>
    </source>
</evidence>
<comment type="caution">
    <text evidence="2">The sequence shown here is derived from an EMBL/GenBank/DDBJ whole genome shotgun (WGS) entry which is preliminary data.</text>
</comment>
<dbReference type="RefSeq" id="WP_406770620.1">
    <property type="nucleotide sequence ID" value="NZ_JBJHZZ010000013.1"/>
</dbReference>
<gene>
    <name evidence="2" type="ORF">ACJDUG_14620</name>
</gene>
<organism evidence="2 3">
    <name type="scientific">Candidatus Clostridium stratigraminis</name>
    <dbReference type="NCBI Taxonomy" id="3381661"/>
    <lineage>
        <taxon>Bacteria</taxon>
        <taxon>Bacillati</taxon>
        <taxon>Bacillota</taxon>
        <taxon>Clostridia</taxon>
        <taxon>Eubacteriales</taxon>
        <taxon>Clostridiaceae</taxon>
        <taxon>Clostridium</taxon>
    </lineage>
</organism>